<proteinExistence type="predicted"/>
<evidence type="ECO:0000313" key="1">
    <source>
        <dbReference type="EMBL" id="KKN79663.1"/>
    </source>
</evidence>
<dbReference type="AlphaFoldDB" id="A0A0F9WM35"/>
<reference evidence="1" key="1">
    <citation type="journal article" date="2015" name="Nature">
        <title>Complex archaea that bridge the gap between prokaryotes and eukaryotes.</title>
        <authorList>
            <person name="Spang A."/>
            <person name="Saw J.H."/>
            <person name="Jorgensen S.L."/>
            <person name="Zaremba-Niedzwiedzka K."/>
            <person name="Martijn J."/>
            <person name="Lind A.E."/>
            <person name="van Eijk R."/>
            <person name="Schleper C."/>
            <person name="Guy L."/>
            <person name="Ettema T.J."/>
        </authorList>
    </citation>
    <scope>NUCLEOTIDE SEQUENCE</scope>
</reference>
<sequence>MKPDCRYCEHARVKYIFKEPMTVADILKNESNSRGPLRPEYFRPTSAQVTTVEIFCEEGYWKNMFGGDITFDHMGALDGSYIQTAAAGCKDFEEMD</sequence>
<comment type="caution">
    <text evidence="1">The sequence shown here is derived from an EMBL/GenBank/DDBJ whole genome shotgun (WGS) entry which is preliminary data.</text>
</comment>
<gene>
    <name evidence="1" type="ORF">LCGC14_0338670</name>
</gene>
<organism evidence="1">
    <name type="scientific">marine sediment metagenome</name>
    <dbReference type="NCBI Taxonomy" id="412755"/>
    <lineage>
        <taxon>unclassified sequences</taxon>
        <taxon>metagenomes</taxon>
        <taxon>ecological metagenomes</taxon>
    </lineage>
</organism>
<protein>
    <submittedName>
        <fullName evidence="1">Uncharacterized protein</fullName>
    </submittedName>
</protein>
<name>A0A0F9WM35_9ZZZZ</name>
<dbReference type="EMBL" id="LAZR01000244">
    <property type="protein sequence ID" value="KKN79663.1"/>
    <property type="molecule type" value="Genomic_DNA"/>
</dbReference>
<accession>A0A0F9WM35</accession>